<accession>A0A5J6N2C2</accession>
<dbReference type="Proteomes" id="UP000325797">
    <property type="component" value="Chromosome"/>
</dbReference>
<dbReference type="GO" id="GO:0004719">
    <property type="term" value="F:protein-L-isoaspartate (D-aspartate) O-methyltransferase activity"/>
    <property type="evidence" value="ECO:0007669"/>
    <property type="project" value="UniProtKB-EC"/>
</dbReference>
<dbReference type="InterPro" id="IPR029063">
    <property type="entry name" value="SAM-dependent_MTases_sf"/>
</dbReference>
<keyword evidence="7 12" id="KW-0808">Transferase</keyword>
<dbReference type="GO" id="GO:0005737">
    <property type="term" value="C:cytoplasm"/>
    <property type="evidence" value="ECO:0007669"/>
    <property type="project" value="UniProtKB-SubCell"/>
</dbReference>
<sequence length="281" mass="30169">MSEERLLPFRQLYADLLMAPLKGPAVERLRDAFRSIPRERFLGPGPWRIFTDGGYVVTPSDDPALIYQDLVVALSAEQGINNGEPSLHARSLMALDPRPGETVTHVGTGTGYYTAILAHLVGPEGAVHGIEIDAPLSRRAAGLLADRPNVTIHNRSGASGPLPPSDVIYVNAGATHPAEAWLEALRPGGRLLFPLTPDKGWGGMLLIEAGTRGFEAEFVTPAMFIACQGLREAEAAQRARQAFARGDAVKVRSLRRGIPPDESCWLAWEGGWLSTAPLAAA</sequence>
<keyword evidence="5" id="KW-0963">Cytoplasm</keyword>
<evidence type="ECO:0000256" key="10">
    <source>
        <dbReference type="ARBA" id="ARBA00031323"/>
    </source>
</evidence>
<dbReference type="GO" id="GO:0032259">
    <property type="term" value="P:methylation"/>
    <property type="evidence" value="ECO:0007669"/>
    <property type="project" value="UniProtKB-KW"/>
</dbReference>
<dbReference type="KEGG" id="hadh:FRZ61_10170"/>
<dbReference type="InterPro" id="IPR000682">
    <property type="entry name" value="PCMT"/>
</dbReference>
<evidence type="ECO:0000256" key="5">
    <source>
        <dbReference type="ARBA" id="ARBA00022490"/>
    </source>
</evidence>
<name>A0A5J6N2C2_9PROT</name>
<dbReference type="EMBL" id="CP042582">
    <property type="protein sequence ID" value="QEX21096.1"/>
    <property type="molecule type" value="Genomic_DNA"/>
</dbReference>
<reference evidence="12 13" key="1">
    <citation type="submission" date="2019-08" db="EMBL/GenBank/DDBJ databases">
        <title>Hyperibacter terrae gen. nov., sp. nov. and Hyperibacter viscosus sp. nov., two new members in the family Rhodospirillaceae isolated from the rhizosphere of Hypericum perforatum.</title>
        <authorList>
            <person name="Noviana Z."/>
        </authorList>
    </citation>
    <scope>NUCLEOTIDE SEQUENCE [LARGE SCALE GENOMIC DNA]</scope>
    <source>
        <strain evidence="12 13">R5959</strain>
    </source>
</reference>
<dbReference type="PANTHER" id="PTHR11579">
    <property type="entry name" value="PROTEIN-L-ISOASPARTATE O-METHYLTRANSFERASE"/>
    <property type="match status" value="1"/>
</dbReference>
<keyword evidence="13" id="KW-1185">Reference proteome</keyword>
<keyword evidence="6 12" id="KW-0489">Methyltransferase</keyword>
<protein>
    <recommendedName>
        <fullName evidence="4">Protein-L-isoaspartate O-methyltransferase</fullName>
        <ecNumber evidence="3">2.1.1.77</ecNumber>
    </recommendedName>
    <alternativeName>
        <fullName evidence="11">L-isoaspartyl protein carboxyl methyltransferase</fullName>
    </alternativeName>
    <alternativeName>
        <fullName evidence="9">Protein L-isoaspartyl methyltransferase</fullName>
    </alternativeName>
    <alternativeName>
        <fullName evidence="10">Protein-beta-aspartate methyltransferase</fullName>
    </alternativeName>
</protein>
<comment type="subcellular location">
    <subcellularLocation>
        <location evidence="1">Cytoplasm</location>
    </subcellularLocation>
</comment>
<dbReference type="PANTHER" id="PTHR11579:SF0">
    <property type="entry name" value="PROTEIN-L-ISOASPARTATE(D-ASPARTATE) O-METHYLTRANSFERASE"/>
    <property type="match status" value="1"/>
</dbReference>
<evidence type="ECO:0000256" key="6">
    <source>
        <dbReference type="ARBA" id="ARBA00022603"/>
    </source>
</evidence>
<dbReference type="EC" id="2.1.1.77" evidence="3"/>
<evidence type="ECO:0000256" key="1">
    <source>
        <dbReference type="ARBA" id="ARBA00004496"/>
    </source>
</evidence>
<evidence type="ECO:0000256" key="11">
    <source>
        <dbReference type="ARBA" id="ARBA00031350"/>
    </source>
</evidence>
<evidence type="ECO:0000256" key="2">
    <source>
        <dbReference type="ARBA" id="ARBA00005369"/>
    </source>
</evidence>
<dbReference type="Gene3D" id="3.40.50.150">
    <property type="entry name" value="Vaccinia Virus protein VP39"/>
    <property type="match status" value="1"/>
</dbReference>
<dbReference type="CDD" id="cd02440">
    <property type="entry name" value="AdoMet_MTases"/>
    <property type="match status" value="1"/>
</dbReference>
<dbReference type="SUPFAM" id="SSF53335">
    <property type="entry name" value="S-adenosyl-L-methionine-dependent methyltransferases"/>
    <property type="match status" value="1"/>
</dbReference>
<dbReference type="RefSeq" id="WP_225309121.1">
    <property type="nucleotide sequence ID" value="NZ_CP042582.1"/>
</dbReference>
<proteinExistence type="inferred from homology"/>
<evidence type="ECO:0000256" key="8">
    <source>
        <dbReference type="ARBA" id="ARBA00022691"/>
    </source>
</evidence>
<keyword evidence="8" id="KW-0949">S-adenosyl-L-methionine</keyword>
<evidence type="ECO:0000313" key="13">
    <source>
        <dbReference type="Proteomes" id="UP000325797"/>
    </source>
</evidence>
<gene>
    <name evidence="12" type="ORF">FRZ61_10170</name>
</gene>
<comment type="similarity">
    <text evidence="2">Belongs to the methyltransferase superfamily. L-isoaspartyl/D-aspartyl protein methyltransferase family.</text>
</comment>
<evidence type="ECO:0000256" key="3">
    <source>
        <dbReference type="ARBA" id="ARBA00011890"/>
    </source>
</evidence>
<evidence type="ECO:0000256" key="7">
    <source>
        <dbReference type="ARBA" id="ARBA00022679"/>
    </source>
</evidence>
<evidence type="ECO:0000313" key="12">
    <source>
        <dbReference type="EMBL" id="QEX21096.1"/>
    </source>
</evidence>
<dbReference type="AlphaFoldDB" id="A0A5J6N2C2"/>
<evidence type="ECO:0000256" key="4">
    <source>
        <dbReference type="ARBA" id="ARBA00013346"/>
    </source>
</evidence>
<organism evidence="12 13">
    <name type="scientific">Hypericibacter adhaerens</name>
    <dbReference type="NCBI Taxonomy" id="2602016"/>
    <lineage>
        <taxon>Bacteria</taxon>
        <taxon>Pseudomonadati</taxon>
        <taxon>Pseudomonadota</taxon>
        <taxon>Alphaproteobacteria</taxon>
        <taxon>Rhodospirillales</taxon>
        <taxon>Dongiaceae</taxon>
        <taxon>Hypericibacter</taxon>
    </lineage>
</organism>
<evidence type="ECO:0000256" key="9">
    <source>
        <dbReference type="ARBA" id="ARBA00030757"/>
    </source>
</evidence>
<dbReference type="Pfam" id="PF01135">
    <property type="entry name" value="PCMT"/>
    <property type="match status" value="1"/>
</dbReference>